<gene>
    <name evidence="1" type="ORF">POT9AD_3924</name>
</gene>
<dbReference type="OrthoDB" id="574359at2"/>
<dbReference type="AlphaFoldDB" id="A0A653B8H8"/>
<dbReference type="Pfam" id="PF05988">
    <property type="entry name" value="DUF899"/>
    <property type="match status" value="1"/>
</dbReference>
<name>A0A653B8H8_ECTOL</name>
<accession>A0A653B8H8</accession>
<reference evidence="1" key="1">
    <citation type="submission" date="2018-11" db="EMBL/GenBank/DDBJ databases">
        <authorList>
            <consortium name="Genoscope - CEA"/>
            <person name="William W."/>
        </authorList>
    </citation>
    <scope>NUCLEOTIDE SEQUENCE [LARGE SCALE GENOMIC DNA]</scope>
    <source>
        <strain evidence="1">T9AD</strain>
    </source>
</reference>
<proteinExistence type="predicted"/>
<dbReference type="InterPro" id="IPR010296">
    <property type="entry name" value="DUF899_thioredox"/>
</dbReference>
<protein>
    <submittedName>
        <fullName evidence="1">Uncharacterized protein</fullName>
    </submittedName>
</protein>
<evidence type="ECO:0000313" key="1">
    <source>
        <dbReference type="EMBL" id="VDN64899.1"/>
    </source>
</evidence>
<dbReference type="EMBL" id="LR130779">
    <property type="protein sequence ID" value="VDN64899.1"/>
    <property type="molecule type" value="Genomic_DNA"/>
</dbReference>
<organism evidence="1">
    <name type="scientific">Ectopseudomonas oleovorans</name>
    <name type="common">Pseudomonas oleovorans</name>
    <dbReference type="NCBI Taxonomy" id="301"/>
    <lineage>
        <taxon>Bacteria</taxon>
        <taxon>Pseudomonadati</taxon>
        <taxon>Pseudomonadota</taxon>
        <taxon>Gammaproteobacteria</taxon>
        <taxon>Pseudomonadales</taxon>
        <taxon>Pseudomonadaceae</taxon>
        <taxon>Ectopseudomonas</taxon>
    </lineage>
</organism>
<sequence>MDRHPVPEVATREQWLAARKALLEQEKALTRQRDALNRARRALPMVRVEEDYRFQGPQGEVGLEALFDGRSQLIVYHFMYHMDRGKGCAGCSSLVDSIGHQSHLHQRDTNLVLVSRAPLADLEAFRQRMGWSLPWYSSHGSRFNYDYHATTDEQVSPVQYNYRDKEELLRLGQGYHVQGEQHGLSVFLRDGGQIYHTYSCYGRGVEMLMGSFHFLDLTPFGRGEGWDGMPDLDGKGLDWTRLHDEYEQRAPAHDCCAHKART</sequence>